<accession>A0ABW0W557</accession>
<feature type="chain" id="PRO_5046517813" evidence="1">
    <location>
        <begin position="25"/>
        <end position="403"/>
    </location>
</feature>
<reference evidence="4" key="1">
    <citation type="journal article" date="2019" name="Int. J. Syst. Evol. Microbiol.">
        <title>The Global Catalogue of Microorganisms (GCM) 10K type strain sequencing project: providing services to taxonomists for standard genome sequencing and annotation.</title>
        <authorList>
            <consortium name="The Broad Institute Genomics Platform"/>
            <consortium name="The Broad Institute Genome Sequencing Center for Infectious Disease"/>
            <person name="Wu L."/>
            <person name="Ma J."/>
        </authorList>
    </citation>
    <scope>NUCLEOTIDE SEQUENCE [LARGE SCALE GENOMIC DNA]</scope>
    <source>
        <strain evidence="4">CGMCC 1.3240</strain>
    </source>
</reference>
<dbReference type="SUPFAM" id="SSF55383">
    <property type="entry name" value="Copper amine oxidase, domain N"/>
    <property type="match status" value="1"/>
</dbReference>
<comment type="caution">
    <text evidence="3">The sequence shown here is derived from an EMBL/GenBank/DDBJ whole genome shotgun (WGS) entry which is preliminary data.</text>
</comment>
<gene>
    <name evidence="3" type="ORF">ACFPYJ_27620</name>
</gene>
<dbReference type="EMBL" id="JBHSOW010000106">
    <property type="protein sequence ID" value="MFC5652808.1"/>
    <property type="molecule type" value="Genomic_DNA"/>
</dbReference>
<name>A0ABW0W557_9BACL</name>
<feature type="signal peptide" evidence="1">
    <location>
        <begin position="1"/>
        <end position="24"/>
    </location>
</feature>
<evidence type="ECO:0000313" key="3">
    <source>
        <dbReference type="EMBL" id="MFC5652808.1"/>
    </source>
</evidence>
<proteinExistence type="predicted"/>
<evidence type="ECO:0000256" key="1">
    <source>
        <dbReference type="SAM" id="SignalP"/>
    </source>
</evidence>
<keyword evidence="1" id="KW-0732">Signal</keyword>
<organism evidence="3 4">
    <name type="scientific">Paenibacillus solisilvae</name>
    <dbReference type="NCBI Taxonomy" id="2486751"/>
    <lineage>
        <taxon>Bacteria</taxon>
        <taxon>Bacillati</taxon>
        <taxon>Bacillota</taxon>
        <taxon>Bacilli</taxon>
        <taxon>Bacillales</taxon>
        <taxon>Paenibacillaceae</taxon>
        <taxon>Paenibacillus</taxon>
    </lineage>
</organism>
<dbReference type="InterPro" id="IPR036582">
    <property type="entry name" value="Mao_N_sf"/>
</dbReference>
<dbReference type="Gene3D" id="3.30.457.10">
    <property type="entry name" value="Copper amine oxidase-like, N-terminal domain"/>
    <property type="match status" value="1"/>
</dbReference>
<feature type="domain" description="Copper amine oxidase-like N-terminal" evidence="2">
    <location>
        <begin position="34"/>
        <end position="140"/>
    </location>
</feature>
<evidence type="ECO:0000259" key="2">
    <source>
        <dbReference type="Pfam" id="PF07833"/>
    </source>
</evidence>
<dbReference type="RefSeq" id="WP_379191463.1">
    <property type="nucleotide sequence ID" value="NZ_JBHSOW010000106.1"/>
</dbReference>
<evidence type="ECO:0000313" key="4">
    <source>
        <dbReference type="Proteomes" id="UP001596047"/>
    </source>
</evidence>
<dbReference type="InterPro" id="IPR032710">
    <property type="entry name" value="NTF2-like_dom_sf"/>
</dbReference>
<dbReference type="SUPFAM" id="SSF54427">
    <property type="entry name" value="NTF2-like"/>
    <property type="match status" value="1"/>
</dbReference>
<sequence>MKKIQALILVLALFTLAFSGAASAAAQKSIRVWVGDQEVKFDIPPVVANNTTYVEFKGLFTALKYTIAYEAVTKTVTGQSGSSSIKINLTTGQAVVNGKAAAQTVQPLALNGRTLIPLRFVGEATGKLVEWNPSEQSIKIKEKGPTAADQQEIQALLTQQDAYDMAGDREGFLSTIDPASPLYTYFKNISPEEYNKVIVHTTTKLVQIIEWQPNTATILVHQLSEKVSGGFYLNNEDDAQMTLVRGSDGKWDLSDLELLSLNYIDTEEILNQVADVPAADKEKIIAVLNKQLEASNNEDLAAYKETIDPATPHLDELLAPTQQIFDQYDLKFSFEDVSIINYTGTEAQVYLTQATEKIKGPQFQNSRVRLVVTLIKTAAGEWITTLDTKIISVEALQDPNSKF</sequence>
<protein>
    <submittedName>
        <fullName evidence="3">Copper amine oxidase N-terminal domain-containing protein</fullName>
    </submittedName>
</protein>
<dbReference type="Pfam" id="PF07833">
    <property type="entry name" value="Cu_amine_oxidN1"/>
    <property type="match status" value="1"/>
</dbReference>
<dbReference type="Proteomes" id="UP001596047">
    <property type="component" value="Unassembled WGS sequence"/>
</dbReference>
<keyword evidence="4" id="KW-1185">Reference proteome</keyword>
<dbReference type="InterPro" id="IPR012854">
    <property type="entry name" value="Cu_amine_oxidase-like_N"/>
</dbReference>